<dbReference type="Proteomes" id="UP000824262">
    <property type="component" value="Unassembled WGS sequence"/>
</dbReference>
<dbReference type="GO" id="GO:0003746">
    <property type="term" value="F:translation elongation factor activity"/>
    <property type="evidence" value="ECO:0007669"/>
    <property type="project" value="UniProtKB-UniRule"/>
</dbReference>
<organism evidence="8 9">
    <name type="scientific">Candidatus Scatomorpha intestinavium</name>
    <dbReference type="NCBI Taxonomy" id="2840922"/>
    <lineage>
        <taxon>Bacteria</taxon>
        <taxon>Bacillati</taxon>
        <taxon>Bacillota</taxon>
        <taxon>Clostridia</taxon>
        <taxon>Eubacteriales</taxon>
        <taxon>Candidatus Scatomorpha</taxon>
    </lineage>
</organism>
<proteinExistence type="inferred from homology"/>
<dbReference type="InterPro" id="IPR018101">
    <property type="entry name" value="Transl_elong_Ts_CS"/>
</dbReference>
<dbReference type="InterPro" id="IPR014039">
    <property type="entry name" value="Transl_elong_EFTs/EF1B_dimer"/>
</dbReference>
<dbReference type="Pfam" id="PF00889">
    <property type="entry name" value="EF_TS"/>
    <property type="match status" value="1"/>
</dbReference>
<dbReference type="GO" id="GO:0005737">
    <property type="term" value="C:cytoplasm"/>
    <property type="evidence" value="ECO:0007669"/>
    <property type="project" value="UniProtKB-SubCell"/>
</dbReference>
<dbReference type="Gene3D" id="1.10.286.20">
    <property type="match status" value="1"/>
</dbReference>
<feature type="region of interest" description="Involved in Mg(2+) ion dislocation from EF-Tu" evidence="6">
    <location>
        <begin position="81"/>
        <end position="84"/>
    </location>
</feature>
<dbReference type="SUPFAM" id="SSF46934">
    <property type="entry name" value="UBA-like"/>
    <property type="match status" value="1"/>
</dbReference>
<dbReference type="InterPro" id="IPR001816">
    <property type="entry name" value="Transl_elong_EFTs/EF1B"/>
</dbReference>
<dbReference type="InterPro" id="IPR009060">
    <property type="entry name" value="UBA-like_sf"/>
</dbReference>
<comment type="subcellular location">
    <subcellularLocation>
        <location evidence="6">Cytoplasm</location>
    </subcellularLocation>
</comment>
<gene>
    <name evidence="6" type="primary">tsf</name>
    <name evidence="8" type="ORF">IAB77_07255</name>
</gene>
<reference evidence="8" key="2">
    <citation type="journal article" date="2021" name="PeerJ">
        <title>Extensive microbial diversity within the chicken gut microbiome revealed by metagenomics and culture.</title>
        <authorList>
            <person name="Gilroy R."/>
            <person name="Ravi A."/>
            <person name="Getino M."/>
            <person name="Pursley I."/>
            <person name="Horton D.L."/>
            <person name="Alikhan N.F."/>
            <person name="Baker D."/>
            <person name="Gharbi K."/>
            <person name="Hall N."/>
            <person name="Watson M."/>
            <person name="Adriaenssens E.M."/>
            <person name="Foster-Nyarko E."/>
            <person name="Jarju S."/>
            <person name="Secka A."/>
            <person name="Antonio M."/>
            <person name="Oren A."/>
            <person name="Chaudhuri R.R."/>
            <person name="La Ragione R."/>
            <person name="Hildebrand F."/>
            <person name="Pallen M.J."/>
        </authorList>
    </citation>
    <scope>NUCLEOTIDE SEQUENCE</scope>
    <source>
        <strain evidence="8">ChiBcolR7-354</strain>
    </source>
</reference>
<protein>
    <recommendedName>
        <fullName evidence="2 6">Elongation factor Ts</fullName>
        <shortName evidence="6">EF-Ts</shortName>
    </recommendedName>
</protein>
<dbReference type="FunFam" id="1.10.8.10:FF:000001">
    <property type="entry name" value="Elongation factor Ts"/>
    <property type="match status" value="1"/>
</dbReference>
<evidence type="ECO:0000256" key="1">
    <source>
        <dbReference type="ARBA" id="ARBA00005532"/>
    </source>
</evidence>
<evidence type="ECO:0000256" key="6">
    <source>
        <dbReference type="HAMAP-Rule" id="MF_00050"/>
    </source>
</evidence>
<dbReference type="NCBIfam" id="TIGR00116">
    <property type="entry name" value="tsf"/>
    <property type="match status" value="1"/>
</dbReference>
<accession>A0A9D0ZEE3</accession>
<dbReference type="InterPro" id="IPR036402">
    <property type="entry name" value="EF-Ts_dimer_sf"/>
</dbReference>
<evidence type="ECO:0000313" key="9">
    <source>
        <dbReference type="Proteomes" id="UP000824262"/>
    </source>
</evidence>
<dbReference type="AlphaFoldDB" id="A0A9D0ZEE3"/>
<evidence type="ECO:0000256" key="3">
    <source>
        <dbReference type="ARBA" id="ARBA00022768"/>
    </source>
</evidence>
<keyword evidence="3 6" id="KW-0251">Elongation factor</keyword>
<comment type="similarity">
    <text evidence="1 6">Belongs to the EF-Ts family.</text>
</comment>
<dbReference type="PROSITE" id="PS01126">
    <property type="entry name" value="EF_TS_1"/>
    <property type="match status" value="1"/>
</dbReference>
<dbReference type="EMBL" id="DVGA01000072">
    <property type="protein sequence ID" value="HIQ79038.1"/>
    <property type="molecule type" value="Genomic_DNA"/>
</dbReference>
<keyword evidence="6" id="KW-0963">Cytoplasm</keyword>
<keyword evidence="4 6" id="KW-0648">Protein biosynthesis</keyword>
<evidence type="ECO:0000256" key="4">
    <source>
        <dbReference type="ARBA" id="ARBA00022917"/>
    </source>
</evidence>
<dbReference type="PANTHER" id="PTHR11741:SF0">
    <property type="entry name" value="ELONGATION FACTOR TS, MITOCHONDRIAL"/>
    <property type="match status" value="1"/>
</dbReference>
<dbReference type="PANTHER" id="PTHR11741">
    <property type="entry name" value="ELONGATION FACTOR TS"/>
    <property type="match status" value="1"/>
</dbReference>
<evidence type="ECO:0000259" key="7">
    <source>
        <dbReference type="Pfam" id="PF00889"/>
    </source>
</evidence>
<reference evidence="8" key="1">
    <citation type="submission" date="2020-10" db="EMBL/GenBank/DDBJ databases">
        <authorList>
            <person name="Gilroy R."/>
        </authorList>
    </citation>
    <scope>NUCLEOTIDE SEQUENCE</scope>
    <source>
        <strain evidence="8">ChiBcolR7-354</strain>
    </source>
</reference>
<dbReference type="Gene3D" id="1.10.8.10">
    <property type="entry name" value="DNA helicase RuvA subunit, C-terminal domain"/>
    <property type="match status" value="1"/>
</dbReference>
<dbReference type="CDD" id="cd14275">
    <property type="entry name" value="UBA_EF-Ts"/>
    <property type="match status" value="1"/>
</dbReference>
<dbReference type="HAMAP" id="MF_00050">
    <property type="entry name" value="EF_Ts"/>
    <property type="match status" value="1"/>
</dbReference>
<dbReference type="Gene3D" id="3.30.479.20">
    <property type="entry name" value="Elongation factor Ts, dimerisation domain"/>
    <property type="match status" value="2"/>
</dbReference>
<evidence type="ECO:0000256" key="5">
    <source>
        <dbReference type="ARBA" id="ARBA00025453"/>
    </source>
</evidence>
<name>A0A9D0ZEE3_9FIRM</name>
<sequence>MGFTAADVKNLREMTGVGMMDCKKALAASDGDMDKAVEWLREKGLAAAQKKAGRIAAEGMAYAYVCEECGVGSIVEVNAESDFVAKNDLFVEFVQNVAKVVAKDDPADIDALFACKYPGSDKTVLEEQNDKVLVIGENIKVRRFARYATGLNVPYVHMGGRIAVLMNLEVGAGFEKNETVAELGRDLAMQVAALNPEFLDKSDVSEEFIENEKRVRLLQAKEDPRNANKPEAIIEKIVMGGLSKYYKEICLMQQPFVKDDKVSVEEHVAAVAKQLGTTIAVKAYTRFEKGEGIEKRQDDLAEEVAKLIK</sequence>
<dbReference type="SUPFAM" id="SSF54713">
    <property type="entry name" value="Elongation factor Ts (EF-Ts), dimerisation domain"/>
    <property type="match status" value="2"/>
</dbReference>
<comment type="function">
    <text evidence="5 6">Associates with the EF-Tu.GDP complex and induces the exchange of GDP to GTP. It remains bound to the aminoacyl-tRNA.EF-Tu.GTP complex up to the GTP hydrolysis stage on the ribosome.</text>
</comment>
<feature type="domain" description="Translation elongation factor EFTs/EF1B dimerisation" evidence="7">
    <location>
        <begin position="72"/>
        <end position="291"/>
    </location>
</feature>
<comment type="caution">
    <text evidence="8">The sequence shown here is derived from an EMBL/GenBank/DDBJ whole genome shotgun (WGS) entry which is preliminary data.</text>
</comment>
<evidence type="ECO:0000313" key="8">
    <source>
        <dbReference type="EMBL" id="HIQ79038.1"/>
    </source>
</evidence>
<evidence type="ECO:0000256" key="2">
    <source>
        <dbReference type="ARBA" id="ARBA00016956"/>
    </source>
</evidence>